<evidence type="ECO:0000313" key="2">
    <source>
        <dbReference type="EMBL" id="MBM6817952.1"/>
    </source>
</evidence>
<protein>
    <submittedName>
        <fullName evidence="2">Methyltransferase domain-containing protein</fullName>
    </submittedName>
</protein>
<feature type="domain" description="Methyltransferase type 11" evidence="1">
    <location>
        <begin position="46"/>
        <end position="144"/>
    </location>
</feature>
<organism evidence="2 3">
    <name type="scientific">Clostridium saudiense</name>
    <dbReference type="NCBI Taxonomy" id="1414720"/>
    <lineage>
        <taxon>Bacteria</taxon>
        <taxon>Bacillati</taxon>
        <taxon>Bacillota</taxon>
        <taxon>Clostridia</taxon>
        <taxon>Eubacteriales</taxon>
        <taxon>Clostridiaceae</taxon>
        <taxon>Clostridium</taxon>
    </lineage>
</organism>
<comment type="caution">
    <text evidence="2">The sequence shown here is derived from an EMBL/GenBank/DDBJ whole genome shotgun (WGS) entry which is preliminary data.</text>
</comment>
<dbReference type="EMBL" id="JACJLL010000004">
    <property type="protein sequence ID" value="MBM6817952.1"/>
    <property type="molecule type" value="Genomic_DNA"/>
</dbReference>
<dbReference type="CDD" id="cd02440">
    <property type="entry name" value="AdoMet_MTases"/>
    <property type="match status" value="1"/>
</dbReference>
<sequence length="267" mass="30321">MSYNSIYDIVGFNNEVNRLETQAKLGWKKEFRTLKWLGLKDGMRILDVGSGTGAYTELLLENLPHSSVTALEVDKKLFDISKDRLSDYEGNRLNLKFGSIKNSGLKENSYDFVVCRFVFQHLENPMDATREIYKLLKPGGIVAIIDSDRGMYGVSDPDMLFKSGRGFISQIEKRAGWNREIGRKLLKMLKYTGFEQLDFEAVTVHSDLVGIKNILGDNKVPPEIIKMVSRSNPRLAKIMRICSDSSQREKCTIIFLNLIAKGEKPIN</sequence>
<dbReference type="InterPro" id="IPR013216">
    <property type="entry name" value="Methyltransf_11"/>
</dbReference>
<dbReference type="InterPro" id="IPR050508">
    <property type="entry name" value="Methyltransf_Superfamily"/>
</dbReference>
<keyword evidence="2" id="KW-0808">Transferase</keyword>
<evidence type="ECO:0000259" key="1">
    <source>
        <dbReference type="Pfam" id="PF08241"/>
    </source>
</evidence>
<dbReference type="InterPro" id="IPR029063">
    <property type="entry name" value="SAM-dependent_MTases_sf"/>
</dbReference>
<dbReference type="RefSeq" id="WP_195514781.1">
    <property type="nucleotide sequence ID" value="NZ_JACJLL010000004.1"/>
</dbReference>
<dbReference type="Proteomes" id="UP000767334">
    <property type="component" value="Unassembled WGS sequence"/>
</dbReference>
<dbReference type="Pfam" id="PF08241">
    <property type="entry name" value="Methyltransf_11"/>
    <property type="match status" value="1"/>
</dbReference>
<accession>A0ABS2FD65</accession>
<dbReference type="Gene3D" id="3.40.50.150">
    <property type="entry name" value="Vaccinia Virus protein VP39"/>
    <property type="match status" value="1"/>
</dbReference>
<dbReference type="GO" id="GO:0008168">
    <property type="term" value="F:methyltransferase activity"/>
    <property type="evidence" value="ECO:0007669"/>
    <property type="project" value="UniProtKB-KW"/>
</dbReference>
<gene>
    <name evidence="2" type="ORF">H6A19_01125</name>
</gene>
<keyword evidence="2" id="KW-0489">Methyltransferase</keyword>
<dbReference type="PANTHER" id="PTHR42912:SF93">
    <property type="entry name" value="N6-ADENOSINE-METHYLTRANSFERASE TMT1A"/>
    <property type="match status" value="1"/>
</dbReference>
<name>A0ABS2FD65_9CLOT</name>
<keyword evidence="3" id="KW-1185">Reference proteome</keyword>
<proteinExistence type="predicted"/>
<evidence type="ECO:0000313" key="3">
    <source>
        <dbReference type="Proteomes" id="UP000767334"/>
    </source>
</evidence>
<dbReference type="PANTHER" id="PTHR42912">
    <property type="entry name" value="METHYLTRANSFERASE"/>
    <property type="match status" value="1"/>
</dbReference>
<dbReference type="SUPFAM" id="SSF53335">
    <property type="entry name" value="S-adenosyl-L-methionine-dependent methyltransferases"/>
    <property type="match status" value="1"/>
</dbReference>
<reference evidence="2 3" key="1">
    <citation type="journal article" date="2021" name="Sci. Rep.">
        <title>The distribution of antibiotic resistance genes in chicken gut microbiota commensals.</title>
        <authorList>
            <person name="Juricova H."/>
            <person name="Matiasovicova J."/>
            <person name="Kubasova T."/>
            <person name="Cejkova D."/>
            <person name="Rychlik I."/>
        </authorList>
    </citation>
    <scope>NUCLEOTIDE SEQUENCE [LARGE SCALE GENOMIC DNA]</scope>
    <source>
        <strain evidence="2 3">An435</strain>
    </source>
</reference>
<dbReference type="GO" id="GO:0032259">
    <property type="term" value="P:methylation"/>
    <property type="evidence" value="ECO:0007669"/>
    <property type="project" value="UniProtKB-KW"/>
</dbReference>